<gene>
    <name evidence="4" type="primary">MED11</name>
    <name evidence="5" type="ORF">PUMCH_001483</name>
</gene>
<organism evidence="5 6">
    <name type="scientific">Australozyma saopauloensis</name>
    <dbReference type="NCBI Taxonomy" id="291208"/>
    <lineage>
        <taxon>Eukaryota</taxon>
        <taxon>Fungi</taxon>
        <taxon>Dikarya</taxon>
        <taxon>Ascomycota</taxon>
        <taxon>Saccharomycotina</taxon>
        <taxon>Pichiomycetes</taxon>
        <taxon>Metschnikowiaceae</taxon>
        <taxon>Australozyma</taxon>
    </lineage>
</organism>
<dbReference type="EMBL" id="CP138895">
    <property type="protein sequence ID" value="WPK24217.1"/>
    <property type="molecule type" value="Genomic_DNA"/>
</dbReference>
<evidence type="ECO:0000256" key="2">
    <source>
        <dbReference type="ARBA" id="ARBA00008186"/>
    </source>
</evidence>
<accession>A0AAX4H6Y2</accession>
<keyword evidence="4" id="KW-0010">Activator</keyword>
<proteinExistence type="inferred from homology"/>
<dbReference type="GO" id="GO:0003712">
    <property type="term" value="F:transcription coregulator activity"/>
    <property type="evidence" value="ECO:0007669"/>
    <property type="project" value="InterPro"/>
</dbReference>
<keyword evidence="4" id="KW-0805">Transcription regulation</keyword>
<evidence type="ECO:0000313" key="6">
    <source>
        <dbReference type="Proteomes" id="UP001338582"/>
    </source>
</evidence>
<dbReference type="AlphaFoldDB" id="A0AAX4H6Y2"/>
<reference evidence="5 6" key="1">
    <citation type="submission" date="2023-10" db="EMBL/GenBank/DDBJ databases">
        <title>Draft Genome Sequence of Candida saopaulonensis from a very Premature Infant with Sepsis.</title>
        <authorList>
            <person name="Ning Y."/>
            <person name="Dai R."/>
            <person name="Xiao M."/>
            <person name="Xu Y."/>
            <person name="Yan Q."/>
            <person name="Zhang L."/>
        </authorList>
    </citation>
    <scope>NUCLEOTIDE SEQUENCE [LARGE SCALE GENOMIC DNA]</scope>
    <source>
        <strain evidence="5 6">19XY460</strain>
    </source>
</reference>
<dbReference type="InterPro" id="IPR019404">
    <property type="entry name" value="Mediator_Med11"/>
</dbReference>
<keyword evidence="6" id="KW-1185">Reference proteome</keyword>
<keyword evidence="3 4" id="KW-0539">Nucleus</keyword>
<evidence type="ECO:0000313" key="5">
    <source>
        <dbReference type="EMBL" id="WPK24217.1"/>
    </source>
</evidence>
<dbReference type="Gene3D" id="1.10.287.3490">
    <property type="match status" value="1"/>
</dbReference>
<sequence length="116" mass="13114">MPDFIQTRLEALGLIDDDIVSLLENIGTVFETYSEPSRRENAEIKEKFENGVKDVYSSLSSIAIGLRNEIKIMDENIGVFDKNEDLVMILPISVEQKNTTLGVQKQKLELLKLKDA</sequence>
<evidence type="ECO:0000256" key="3">
    <source>
        <dbReference type="ARBA" id="ARBA00023242"/>
    </source>
</evidence>
<comment type="function">
    <text evidence="4">Component of the Mediator complex, a coactivator involved in the regulated transcription of nearly all RNA polymerase II-dependent genes. Mediator functions as a bridge to convey information from gene-specific regulatory proteins to the basal RNA polymerase II transcription machinery. Mediator is recruited to promoters by direct interactions with regulatory proteins and serves as a scaffold for the assembly of a functional pre-initiation complex with RNA polymerase II and the general transcription factors.</text>
</comment>
<evidence type="ECO:0000256" key="4">
    <source>
        <dbReference type="RuleBase" id="RU364147"/>
    </source>
</evidence>
<dbReference type="GO" id="GO:0016592">
    <property type="term" value="C:mediator complex"/>
    <property type="evidence" value="ECO:0007669"/>
    <property type="project" value="InterPro"/>
</dbReference>
<dbReference type="Proteomes" id="UP001338582">
    <property type="component" value="Chromosome 2"/>
</dbReference>
<comment type="similarity">
    <text evidence="2 4">Belongs to the Mediator complex subunit 11 family.</text>
</comment>
<protein>
    <recommendedName>
        <fullName evidence="4">Mediator of RNA polymerase II transcription subunit 11</fullName>
    </recommendedName>
    <alternativeName>
        <fullName evidence="4">Mediator complex subunit 11</fullName>
    </alternativeName>
</protein>
<comment type="subcellular location">
    <subcellularLocation>
        <location evidence="1 4">Nucleus</location>
    </subcellularLocation>
</comment>
<keyword evidence="4" id="KW-0804">Transcription</keyword>
<comment type="subunit">
    <text evidence="4">Component of the Mediator complex.</text>
</comment>
<evidence type="ECO:0000256" key="1">
    <source>
        <dbReference type="ARBA" id="ARBA00004123"/>
    </source>
</evidence>
<dbReference type="Pfam" id="PF10280">
    <property type="entry name" value="Med11"/>
    <property type="match status" value="1"/>
</dbReference>
<name>A0AAX4H6Y2_9ASCO</name>
<dbReference type="GO" id="GO:0006357">
    <property type="term" value="P:regulation of transcription by RNA polymerase II"/>
    <property type="evidence" value="ECO:0007669"/>
    <property type="project" value="InterPro"/>
</dbReference>